<feature type="non-terminal residue" evidence="1">
    <location>
        <position position="99"/>
    </location>
</feature>
<gene>
    <name evidence="1" type="ORF">FIBSPDRAFT_714814</name>
</gene>
<feature type="non-terminal residue" evidence="1">
    <location>
        <position position="1"/>
    </location>
</feature>
<protein>
    <submittedName>
        <fullName evidence="1">Uncharacterized protein</fullName>
    </submittedName>
</protein>
<sequence>AFDACASKRNAFTTFSVISKARDLCKNIHTRIKVVDNSSPLDSWDAFVQYTAAIDPLEELLFKLVDWLEEEADKLLNETTAIRDAIRFVKTWEDSRTSL</sequence>
<proteinExistence type="predicted"/>
<reference evidence="1 2" key="1">
    <citation type="journal article" date="2016" name="Mol. Biol. Evol.">
        <title>Comparative Genomics of Early-Diverging Mushroom-Forming Fungi Provides Insights into the Origins of Lignocellulose Decay Capabilities.</title>
        <authorList>
            <person name="Nagy L.G."/>
            <person name="Riley R."/>
            <person name="Tritt A."/>
            <person name="Adam C."/>
            <person name="Daum C."/>
            <person name="Floudas D."/>
            <person name="Sun H."/>
            <person name="Yadav J.S."/>
            <person name="Pangilinan J."/>
            <person name="Larsson K.H."/>
            <person name="Matsuura K."/>
            <person name="Barry K."/>
            <person name="Labutti K."/>
            <person name="Kuo R."/>
            <person name="Ohm R.A."/>
            <person name="Bhattacharya S.S."/>
            <person name="Shirouzu T."/>
            <person name="Yoshinaga Y."/>
            <person name="Martin F.M."/>
            <person name="Grigoriev I.V."/>
            <person name="Hibbett D.S."/>
        </authorList>
    </citation>
    <scope>NUCLEOTIDE SEQUENCE [LARGE SCALE GENOMIC DNA]</scope>
    <source>
        <strain evidence="1 2">CBS 109695</strain>
    </source>
</reference>
<organism evidence="1 2">
    <name type="scientific">Athelia psychrophila</name>
    <dbReference type="NCBI Taxonomy" id="1759441"/>
    <lineage>
        <taxon>Eukaryota</taxon>
        <taxon>Fungi</taxon>
        <taxon>Dikarya</taxon>
        <taxon>Basidiomycota</taxon>
        <taxon>Agaricomycotina</taxon>
        <taxon>Agaricomycetes</taxon>
        <taxon>Agaricomycetidae</taxon>
        <taxon>Atheliales</taxon>
        <taxon>Atheliaceae</taxon>
        <taxon>Athelia</taxon>
    </lineage>
</organism>
<dbReference type="OrthoDB" id="2953592at2759"/>
<evidence type="ECO:0000313" key="1">
    <source>
        <dbReference type="EMBL" id="KZP02143.1"/>
    </source>
</evidence>
<keyword evidence="2" id="KW-1185">Reference proteome</keyword>
<evidence type="ECO:0000313" key="2">
    <source>
        <dbReference type="Proteomes" id="UP000076532"/>
    </source>
</evidence>
<dbReference type="Proteomes" id="UP000076532">
    <property type="component" value="Unassembled WGS sequence"/>
</dbReference>
<accession>A0A167SQK6</accession>
<name>A0A167SQK6_9AGAM</name>
<dbReference type="AlphaFoldDB" id="A0A167SQK6"/>
<dbReference type="EMBL" id="KV418928">
    <property type="protein sequence ID" value="KZP02143.1"/>
    <property type="molecule type" value="Genomic_DNA"/>
</dbReference>